<name>A0A6M3LQM2_9ZZZZ</name>
<dbReference type="EMBL" id="MT141584">
    <property type="protein sequence ID" value="QJA68079.1"/>
    <property type="molecule type" value="Genomic_DNA"/>
</dbReference>
<reference evidence="2" key="1">
    <citation type="submission" date="2020-03" db="EMBL/GenBank/DDBJ databases">
        <title>The deep terrestrial virosphere.</title>
        <authorList>
            <person name="Holmfeldt K."/>
            <person name="Nilsson E."/>
            <person name="Simone D."/>
            <person name="Lopez-Fernandez M."/>
            <person name="Wu X."/>
            <person name="de Brujin I."/>
            <person name="Lundin D."/>
            <person name="Andersson A."/>
            <person name="Bertilsson S."/>
            <person name="Dopson M."/>
        </authorList>
    </citation>
    <scope>NUCLEOTIDE SEQUENCE</scope>
    <source>
        <strain evidence="1">MM415A08854</strain>
        <strain evidence="2">MM415B06109</strain>
        <strain evidence="3">TM448B06318</strain>
    </source>
</reference>
<sequence length="60" mass="7049">MLCKDCKDFIGNICQKAQDGRLSEMEGDCLFRCMTMLLRDIWGELNFQNGDREEGDQWKL</sequence>
<dbReference type="EMBL" id="MT145153">
    <property type="protein sequence ID" value="QJI04153.1"/>
    <property type="molecule type" value="Genomic_DNA"/>
</dbReference>
<organism evidence="2">
    <name type="scientific">viral metagenome</name>
    <dbReference type="NCBI Taxonomy" id="1070528"/>
    <lineage>
        <taxon>unclassified sequences</taxon>
        <taxon>metagenomes</taxon>
        <taxon>organismal metagenomes</taxon>
    </lineage>
</organism>
<proteinExistence type="predicted"/>
<evidence type="ECO:0000313" key="2">
    <source>
        <dbReference type="EMBL" id="QJA97566.1"/>
    </source>
</evidence>
<dbReference type="EMBL" id="MT143505">
    <property type="protein sequence ID" value="QJA97566.1"/>
    <property type="molecule type" value="Genomic_DNA"/>
</dbReference>
<evidence type="ECO:0000313" key="3">
    <source>
        <dbReference type="EMBL" id="QJI04153.1"/>
    </source>
</evidence>
<accession>A0A6M3LQM2</accession>
<evidence type="ECO:0000313" key="1">
    <source>
        <dbReference type="EMBL" id="QJA68079.1"/>
    </source>
</evidence>
<gene>
    <name evidence="1" type="ORF">MM415A08854_0004</name>
    <name evidence="2" type="ORF">MM415B06109_0008</name>
    <name evidence="3" type="ORF">TM448B06318_0007</name>
</gene>
<dbReference type="AlphaFoldDB" id="A0A6M3LQM2"/>
<protein>
    <submittedName>
        <fullName evidence="2">Uncharacterized protein</fullName>
    </submittedName>
</protein>